<dbReference type="PROSITE" id="PS51387">
    <property type="entry name" value="FAD_PCMH"/>
    <property type="match status" value="1"/>
</dbReference>
<dbReference type="InterPro" id="IPR036318">
    <property type="entry name" value="FAD-bd_PCMH-like_sf"/>
</dbReference>
<dbReference type="Gene3D" id="3.30.43.10">
    <property type="entry name" value="Uridine Diphospho-n-acetylenolpyruvylglucosamine Reductase, domain 2"/>
    <property type="match status" value="1"/>
</dbReference>
<dbReference type="SUPFAM" id="SSF56176">
    <property type="entry name" value="FAD-binding/transporter-associated domain-like"/>
    <property type="match status" value="1"/>
</dbReference>
<comment type="similarity">
    <text evidence="2">Belongs to the oxygen-dependent FAD-linked oxidoreductase family.</text>
</comment>
<dbReference type="InterPro" id="IPR050416">
    <property type="entry name" value="FAD-linked_Oxidoreductase"/>
</dbReference>
<keyword evidence="5" id="KW-0560">Oxidoreductase</keyword>
<evidence type="ECO:0000256" key="1">
    <source>
        <dbReference type="ARBA" id="ARBA00001974"/>
    </source>
</evidence>
<keyword evidence="4" id="KW-0274">FAD</keyword>
<name>A0ABS4XJ68_9MICC</name>
<dbReference type="Gene3D" id="3.40.462.20">
    <property type="match status" value="1"/>
</dbReference>
<dbReference type="InterPro" id="IPR016169">
    <property type="entry name" value="FAD-bd_PCMH_sub2"/>
</dbReference>
<keyword evidence="8" id="KW-1185">Reference proteome</keyword>
<dbReference type="Gene3D" id="3.30.465.10">
    <property type="match status" value="1"/>
</dbReference>
<proteinExistence type="inferred from homology"/>
<evidence type="ECO:0000256" key="3">
    <source>
        <dbReference type="ARBA" id="ARBA00022630"/>
    </source>
</evidence>
<dbReference type="PANTHER" id="PTHR42973">
    <property type="entry name" value="BINDING OXIDOREDUCTASE, PUTATIVE (AFU_ORTHOLOGUE AFUA_1G17690)-RELATED"/>
    <property type="match status" value="1"/>
</dbReference>
<protein>
    <submittedName>
        <fullName evidence="7">FAD/FMN-containing dehydrogenase</fullName>
    </submittedName>
</protein>
<dbReference type="InterPro" id="IPR006093">
    <property type="entry name" value="Oxy_OxRdtase_FAD_BS"/>
</dbReference>
<dbReference type="Proteomes" id="UP001296993">
    <property type="component" value="Unassembled WGS sequence"/>
</dbReference>
<reference evidence="7 8" key="1">
    <citation type="submission" date="2021-03" db="EMBL/GenBank/DDBJ databases">
        <title>Sequencing the genomes of 1000 actinobacteria strains.</title>
        <authorList>
            <person name="Klenk H.-P."/>
        </authorList>
    </citation>
    <scope>NUCLEOTIDE SEQUENCE [LARGE SCALE GENOMIC DNA]</scope>
    <source>
        <strain evidence="7 8">DSM 15797</strain>
    </source>
</reference>
<evidence type="ECO:0000313" key="7">
    <source>
        <dbReference type="EMBL" id="MBP2388513.1"/>
    </source>
</evidence>
<feature type="domain" description="FAD-binding PCMH-type" evidence="6">
    <location>
        <begin position="42"/>
        <end position="212"/>
    </location>
</feature>
<dbReference type="EMBL" id="JAGIOF010000004">
    <property type="protein sequence ID" value="MBP2388513.1"/>
    <property type="molecule type" value="Genomic_DNA"/>
</dbReference>
<organism evidence="7 8">
    <name type="scientific">Paeniglutamicibacter kerguelensis</name>
    <dbReference type="NCBI Taxonomy" id="254788"/>
    <lineage>
        <taxon>Bacteria</taxon>
        <taxon>Bacillati</taxon>
        <taxon>Actinomycetota</taxon>
        <taxon>Actinomycetes</taxon>
        <taxon>Micrococcales</taxon>
        <taxon>Micrococcaceae</taxon>
        <taxon>Paeniglutamicibacter</taxon>
    </lineage>
</organism>
<evidence type="ECO:0000256" key="2">
    <source>
        <dbReference type="ARBA" id="ARBA00005466"/>
    </source>
</evidence>
<evidence type="ECO:0000256" key="4">
    <source>
        <dbReference type="ARBA" id="ARBA00022827"/>
    </source>
</evidence>
<dbReference type="InterPro" id="IPR016166">
    <property type="entry name" value="FAD-bd_PCMH"/>
</dbReference>
<dbReference type="InterPro" id="IPR006094">
    <property type="entry name" value="Oxid_FAD_bind_N"/>
</dbReference>
<sequence length="470" mass="50463">MGTQDFPGASSLRTLSASLHGTLVTAADTEYDEARTVWNAMIDRRPLLVIRAADVADVPVALTFARENNLPLAIRGGGHNVAGHGTVDKGLVLDLRALNTVHVDPASRVVRTGPGTLLGELDRATSAHSLAVPVGVVSQTGVAGLCLGGGFGWLTRTHGLTVDNLLAVDLVTAEGEELHADAETNPDLLWGLTGGGGNFGVVTDFTFRAHPMPENLYAGNLIYRAEHWTQALRALRDWSTGLPDQMTVIATVLVPPADWDLGSKSILVVGFLWADPDQAAGAACVEAFTTVAPPDEQDISPVSWPAWQSAMDSLFPKGVRAYWKNTAFDALSDGAIDVLVAHGTQLDWPGTAFDIHVMGGSMGRVPADATAFPDRSSPFWINIYGFWNDATRDNHHVAFIRGFHREMQRFSSGGEYVNFSSGDESLPHGFDALGVYGAEKLARLTALKRRYDPHNRLRLNHNITLPHAGG</sequence>
<evidence type="ECO:0000256" key="5">
    <source>
        <dbReference type="ARBA" id="ARBA00023002"/>
    </source>
</evidence>
<gene>
    <name evidence="7" type="ORF">JOF47_004086</name>
</gene>
<dbReference type="InterPro" id="IPR016167">
    <property type="entry name" value="FAD-bd_PCMH_sub1"/>
</dbReference>
<dbReference type="Pfam" id="PF01565">
    <property type="entry name" value="FAD_binding_4"/>
    <property type="match status" value="1"/>
</dbReference>
<comment type="caution">
    <text evidence="7">The sequence shown here is derived from an EMBL/GenBank/DDBJ whole genome shotgun (WGS) entry which is preliminary data.</text>
</comment>
<evidence type="ECO:0000259" key="6">
    <source>
        <dbReference type="PROSITE" id="PS51387"/>
    </source>
</evidence>
<dbReference type="InterPro" id="IPR012951">
    <property type="entry name" value="BBE"/>
</dbReference>
<dbReference type="PANTHER" id="PTHR42973:SF39">
    <property type="entry name" value="FAD-BINDING PCMH-TYPE DOMAIN-CONTAINING PROTEIN"/>
    <property type="match status" value="1"/>
</dbReference>
<dbReference type="PROSITE" id="PS00862">
    <property type="entry name" value="OX2_COVAL_FAD"/>
    <property type="match status" value="1"/>
</dbReference>
<dbReference type="RefSeq" id="WP_210002186.1">
    <property type="nucleotide sequence ID" value="NZ_BAAAJY010000004.1"/>
</dbReference>
<accession>A0ABS4XJ68</accession>
<comment type="cofactor">
    <cofactor evidence="1">
        <name>FAD</name>
        <dbReference type="ChEBI" id="CHEBI:57692"/>
    </cofactor>
</comment>
<evidence type="ECO:0000313" key="8">
    <source>
        <dbReference type="Proteomes" id="UP001296993"/>
    </source>
</evidence>
<keyword evidence="3" id="KW-0285">Flavoprotein</keyword>
<dbReference type="Pfam" id="PF08031">
    <property type="entry name" value="BBE"/>
    <property type="match status" value="1"/>
</dbReference>